<proteinExistence type="predicted"/>
<evidence type="ECO:0000313" key="3">
    <source>
        <dbReference type="Proteomes" id="UP000612456"/>
    </source>
</evidence>
<evidence type="ECO:0000256" key="1">
    <source>
        <dbReference type="SAM" id="MobiDB-lite"/>
    </source>
</evidence>
<evidence type="ECO:0000313" key="2">
    <source>
        <dbReference type="EMBL" id="GGD49109.1"/>
    </source>
</evidence>
<sequence length="39" mass="4417">MGLSTTHQGVALTMKYKQSDAQNHRLNELPPHISKEVKQ</sequence>
<gene>
    <name evidence="2" type="ORF">GCM10010911_03310</name>
</gene>
<accession>A0A916YKJ5</accession>
<reference evidence="2" key="1">
    <citation type="journal article" date="2014" name="Int. J. Syst. Evol. Microbiol.">
        <title>Complete genome sequence of Corynebacterium casei LMG S-19264T (=DSM 44701T), isolated from a smear-ripened cheese.</title>
        <authorList>
            <consortium name="US DOE Joint Genome Institute (JGI-PGF)"/>
            <person name="Walter F."/>
            <person name="Albersmeier A."/>
            <person name="Kalinowski J."/>
            <person name="Ruckert C."/>
        </authorList>
    </citation>
    <scope>NUCLEOTIDE SEQUENCE</scope>
    <source>
        <strain evidence="2">CGMCC 1.15178</strain>
    </source>
</reference>
<protein>
    <submittedName>
        <fullName evidence="2">Uncharacterized protein</fullName>
    </submittedName>
</protein>
<keyword evidence="3" id="KW-1185">Reference proteome</keyword>
<feature type="region of interest" description="Disordered" evidence="1">
    <location>
        <begin position="15"/>
        <end position="39"/>
    </location>
</feature>
<organism evidence="2 3">
    <name type="scientific">Paenibacillus nasutitermitis</name>
    <dbReference type="NCBI Taxonomy" id="1652958"/>
    <lineage>
        <taxon>Bacteria</taxon>
        <taxon>Bacillati</taxon>
        <taxon>Bacillota</taxon>
        <taxon>Bacilli</taxon>
        <taxon>Bacillales</taxon>
        <taxon>Paenibacillaceae</taxon>
        <taxon>Paenibacillus</taxon>
    </lineage>
</organism>
<dbReference type="EMBL" id="BMHP01000001">
    <property type="protein sequence ID" value="GGD49109.1"/>
    <property type="molecule type" value="Genomic_DNA"/>
</dbReference>
<reference evidence="2" key="2">
    <citation type="submission" date="2020-09" db="EMBL/GenBank/DDBJ databases">
        <authorList>
            <person name="Sun Q."/>
            <person name="Zhou Y."/>
        </authorList>
    </citation>
    <scope>NUCLEOTIDE SEQUENCE</scope>
    <source>
        <strain evidence="2">CGMCC 1.15178</strain>
    </source>
</reference>
<name>A0A916YKJ5_9BACL</name>
<feature type="compositionally biased region" description="Basic and acidic residues" evidence="1">
    <location>
        <begin position="22"/>
        <end position="39"/>
    </location>
</feature>
<dbReference type="AlphaFoldDB" id="A0A916YKJ5"/>
<dbReference type="Proteomes" id="UP000612456">
    <property type="component" value="Unassembled WGS sequence"/>
</dbReference>
<comment type="caution">
    <text evidence="2">The sequence shown here is derived from an EMBL/GenBank/DDBJ whole genome shotgun (WGS) entry which is preliminary data.</text>
</comment>